<reference evidence="2 3" key="1">
    <citation type="submission" date="2014-02" db="EMBL/GenBank/DDBJ databases">
        <title>The small core and large imbalanced accessory genome model reveals a collaborative survival strategy of Sorangium cellulosum strains in nature.</title>
        <authorList>
            <person name="Han K."/>
            <person name="Peng R."/>
            <person name="Blom J."/>
            <person name="Li Y.-Z."/>
        </authorList>
    </citation>
    <scope>NUCLEOTIDE SEQUENCE [LARGE SCALE GENOMIC DNA]</scope>
    <source>
        <strain evidence="2 3">So0157-18</strain>
    </source>
</reference>
<protein>
    <submittedName>
        <fullName evidence="2">Uncharacterized protein</fullName>
    </submittedName>
</protein>
<feature type="region of interest" description="Disordered" evidence="1">
    <location>
        <begin position="42"/>
        <end position="61"/>
    </location>
</feature>
<dbReference type="EMBL" id="JELX01003612">
    <property type="protein sequence ID" value="KYF51782.1"/>
    <property type="molecule type" value="Genomic_DNA"/>
</dbReference>
<evidence type="ECO:0000256" key="1">
    <source>
        <dbReference type="SAM" id="MobiDB-lite"/>
    </source>
</evidence>
<organism evidence="2 3">
    <name type="scientific">Sorangium cellulosum</name>
    <name type="common">Polyangium cellulosum</name>
    <dbReference type="NCBI Taxonomy" id="56"/>
    <lineage>
        <taxon>Bacteria</taxon>
        <taxon>Pseudomonadati</taxon>
        <taxon>Myxococcota</taxon>
        <taxon>Polyangia</taxon>
        <taxon>Polyangiales</taxon>
        <taxon>Polyangiaceae</taxon>
        <taxon>Sorangium</taxon>
    </lineage>
</organism>
<evidence type="ECO:0000313" key="3">
    <source>
        <dbReference type="Proteomes" id="UP000075604"/>
    </source>
</evidence>
<dbReference type="AlphaFoldDB" id="A0A150P7W8"/>
<sequence>MSRSLAGEPVAGAEDLRHAAGGGVPLDLEAVADEVPCAHQRYPCGDPGSRGARQSSASEEPIAVAEDIQNRAASRQQFVL</sequence>
<comment type="caution">
    <text evidence="2">The sequence shown here is derived from an EMBL/GenBank/DDBJ whole genome shotgun (WGS) entry which is preliminary data.</text>
</comment>
<gene>
    <name evidence="2" type="ORF">BE04_04535</name>
</gene>
<accession>A0A150P7W8</accession>
<dbReference type="Proteomes" id="UP000075604">
    <property type="component" value="Unassembled WGS sequence"/>
</dbReference>
<evidence type="ECO:0000313" key="2">
    <source>
        <dbReference type="EMBL" id="KYF51782.1"/>
    </source>
</evidence>
<name>A0A150P7W8_SORCE</name>
<proteinExistence type="predicted"/>